<accession>A0A0B5DYB1</accession>
<dbReference type="Proteomes" id="UP000031521">
    <property type="component" value="Chromosome"/>
</dbReference>
<evidence type="ECO:0000313" key="1">
    <source>
        <dbReference type="EMBL" id="AJE45177.1"/>
    </source>
</evidence>
<keyword evidence="2" id="KW-1185">Reference proteome</keyword>
<proteinExistence type="predicted"/>
<gene>
    <name evidence="1" type="ORF">P73_0462</name>
</gene>
<reference evidence="1 2" key="1">
    <citation type="journal article" date="2014" name="Int. J. Syst. Evol. Microbiol.">
        <title>Celeribacter indicus sp. nov., a polycyclic aromatic hydrocarbon-degrading bacterium from deep-sea sediment and reclassification of Huaishuia halophila as Celeribacter halophilus comb. nov.</title>
        <authorList>
            <person name="Lai Q."/>
            <person name="Cao J."/>
            <person name="Yuan J."/>
            <person name="Li F."/>
            <person name="Shao Z."/>
        </authorList>
    </citation>
    <scope>NUCLEOTIDE SEQUENCE [LARGE SCALE GENOMIC DNA]</scope>
    <source>
        <strain evidence="1">P73</strain>
    </source>
</reference>
<sequence>MTYNPARQAFEARVIFHEAGERITYPVDLAAPINSDFETLARGLVLRARAMRARNRGDNIAHLKLVAEIAGQSGRLSA</sequence>
<dbReference type="AlphaFoldDB" id="A0A0B5DYB1"/>
<dbReference type="HOGENOM" id="CLU_2615539_0_0_5"/>
<dbReference type="KEGG" id="cid:P73_0462"/>
<protein>
    <submittedName>
        <fullName evidence="1">Uncharacterized protein</fullName>
    </submittedName>
</protein>
<name>A0A0B5DYB1_9RHOB</name>
<dbReference type="EMBL" id="CP004393">
    <property type="protein sequence ID" value="AJE45177.1"/>
    <property type="molecule type" value="Genomic_DNA"/>
</dbReference>
<dbReference type="STRING" id="1208324.P73_0462"/>
<evidence type="ECO:0000313" key="2">
    <source>
        <dbReference type="Proteomes" id="UP000031521"/>
    </source>
</evidence>
<organism evidence="1 2">
    <name type="scientific">Celeribacter indicus</name>
    <dbReference type="NCBI Taxonomy" id="1208324"/>
    <lineage>
        <taxon>Bacteria</taxon>
        <taxon>Pseudomonadati</taxon>
        <taxon>Pseudomonadota</taxon>
        <taxon>Alphaproteobacteria</taxon>
        <taxon>Rhodobacterales</taxon>
        <taxon>Roseobacteraceae</taxon>
        <taxon>Celeribacter</taxon>
    </lineage>
</organism>